<dbReference type="HOGENOM" id="CLU_011361_2_0_1"/>
<proteinExistence type="inferred from homology"/>
<dbReference type="GO" id="GO:0006891">
    <property type="term" value="P:intra-Golgi vesicle-mediated transport"/>
    <property type="evidence" value="ECO:0007669"/>
    <property type="project" value="UniProtKB-UniRule"/>
</dbReference>
<dbReference type="InterPro" id="IPR010490">
    <property type="entry name" value="COG6"/>
</dbReference>
<dbReference type="EMBL" id="KL197721">
    <property type="protein sequence ID" value="KDQ56782.1"/>
    <property type="molecule type" value="Genomic_DNA"/>
</dbReference>
<comment type="similarity">
    <text evidence="2 10">Belongs to the COG6 family.</text>
</comment>
<dbReference type="GO" id="GO:0015031">
    <property type="term" value="P:protein transport"/>
    <property type="evidence" value="ECO:0007669"/>
    <property type="project" value="UniProtKB-KW"/>
</dbReference>
<feature type="compositionally biased region" description="Low complexity" evidence="12">
    <location>
        <begin position="1"/>
        <end position="24"/>
    </location>
</feature>
<evidence type="ECO:0000256" key="4">
    <source>
        <dbReference type="ARBA" id="ARBA00022448"/>
    </source>
</evidence>
<dbReference type="AlphaFoldDB" id="A0A067PZU3"/>
<keyword evidence="16" id="KW-1185">Reference proteome</keyword>
<evidence type="ECO:0000256" key="2">
    <source>
        <dbReference type="ARBA" id="ARBA00011023"/>
    </source>
</evidence>
<keyword evidence="11" id="KW-0175">Coiled coil</keyword>
<evidence type="ECO:0000256" key="10">
    <source>
        <dbReference type="RuleBase" id="RU365075"/>
    </source>
</evidence>
<evidence type="ECO:0000256" key="6">
    <source>
        <dbReference type="ARBA" id="ARBA00023034"/>
    </source>
</evidence>
<keyword evidence="6 10" id="KW-0333">Golgi apparatus</keyword>
<evidence type="ECO:0000313" key="16">
    <source>
        <dbReference type="Proteomes" id="UP000027265"/>
    </source>
</evidence>
<dbReference type="Pfam" id="PF06419">
    <property type="entry name" value="COG6_N"/>
    <property type="match status" value="1"/>
</dbReference>
<dbReference type="PANTHER" id="PTHR21506:SF0">
    <property type="entry name" value="CONSERVED OLIGOMERIC GOLGI COMPLEX SUBUNIT 6"/>
    <property type="match status" value="1"/>
</dbReference>
<dbReference type="STRING" id="933084.A0A067PZU3"/>
<reference evidence="16" key="1">
    <citation type="journal article" date="2014" name="Proc. Natl. Acad. Sci. U.S.A.">
        <title>Extensive sampling of basidiomycete genomes demonstrates inadequacy of the white-rot/brown-rot paradigm for wood decay fungi.</title>
        <authorList>
            <person name="Riley R."/>
            <person name="Salamov A.A."/>
            <person name="Brown D.W."/>
            <person name="Nagy L.G."/>
            <person name="Floudas D."/>
            <person name="Held B.W."/>
            <person name="Levasseur A."/>
            <person name="Lombard V."/>
            <person name="Morin E."/>
            <person name="Otillar R."/>
            <person name="Lindquist E.A."/>
            <person name="Sun H."/>
            <person name="LaButti K.M."/>
            <person name="Schmutz J."/>
            <person name="Jabbour D."/>
            <person name="Luo H."/>
            <person name="Baker S.E."/>
            <person name="Pisabarro A.G."/>
            <person name="Walton J.D."/>
            <person name="Blanchette R.A."/>
            <person name="Henrissat B."/>
            <person name="Martin F."/>
            <person name="Cullen D."/>
            <person name="Hibbett D.S."/>
            <person name="Grigoriev I.V."/>
        </authorList>
    </citation>
    <scope>NUCLEOTIDE SEQUENCE [LARGE SCALE GENOMIC DNA]</scope>
    <source>
        <strain evidence="16">MUCL 33604</strain>
    </source>
</reference>
<feature type="domain" description="Conserved oligomeric complex COG6 N-terminal" evidence="13">
    <location>
        <begin position="110"/>
        <end position="215"/>
    </location>
</feature>
<dbReference type="InterPro" id="IPR048368">
    <property type="entry name" value="COG6_N"/>
</dbReference>
<accession>A0A067PZU3</accession>
<evidence type="ECO:0000256" key="7">
    <source>
        <dbReference type="ARBA" id="ARBA00023136"/>
    </source>
</evidence>
<keyword evidence="4 10" id="KW-0813">Transport</keyword>
<evidence type="ECO:0000313" key="15">
    <source>
        <dbReference type="EMBL" id="KDQ56782.1"/>
    </source>
</evidence>
<evidence type="ECO:0000256" key="11">
    <source>
        <dbReference type="SAM" id="Coils"/>
    </source>
</evidence>
<dbReference type="InParanoid" id="A0A067PZU3"/>
<sequence length="778" mass="86360">MSSSPLPSLSTRPTPSPSSASPQPHRNPVSLRLYKVLGANFDDDATKEALNTLSELYPTTGTIKQIKQDGDLSSDSDSDSDWDGQDGQLKLPQLPPNSIISSERRVTTGTAALARKNLRRDIETKLAETSRMFVKAFGEVDQKLDSLQEHITAMRVQCDDAQAQLSSTNEACKSLLERAGNLREQRQAISTQQQILSLFLHRFTLTPSDISALTSRDVPLGKSFFEAMDKAVKIREDCRVLMGVGGEEGPSQVGLDILTTTSSHLEQAYEKIFRYLTTEFQNLMGRGGDRVDPDYAGSLEVTPIMREAVRRLRDRPELLAETLNTLSQSLSPTLLSSFLTALTRGGPGGVPRPIELHAHDPLRYVGDMMAWVHQAIAAEREFLESLFGLHEIKGAGGSSRGIDMVEEGEDERRMIGSVRKRQGIEEEWIGEVMDRCVGKLCGPLKVRVQQTVRSQESPIISYKIANLLQFYLVTMKRTIGEEAVLSKTLKEMTDISFKVFFDGIEAQGRALLRVTLDLDDPALTPPATVTEHIQTLREILSVYESSHLDDEHAVPVSSSNSSEPHVKDEQLLFGGVDRILDVMIDPAIEMCVAASEAKSRFRRGWDGKVFALNCLTYLQNVLESYPFAGNKRKMLDDVIEERVNDLIEEHYNNILADANLNNAAVACVTMAPGEKLSNIWATTPPILSGALSKFSEWLSGLEVVHSPRLAQLTAQRLHTRIHQAALERLANTYKLLCELVRKPENGYEAASTLLGSQRPFGQIHLLRQIFGLPDDDER</sequence>
<name>A0A067PZU3_9AGAM</name>
<dbReference type="GO" id="GO:0017119">
    <property type="term" value="C:Golgi transport complex"/>
    <property type="evidence" value="ECO:0007669"/>
    <property type="project" value="UniProtKB-UniRule"/>
</dbReference>
<evidence type="ECO:0000256" key="3">
    <source>
        <dbReference type="ARBA" id="ARBA00020973"/>
    </source>
</evidence>
<evidence type="ECO:0000256" key="9">
    <source>
        <dbReference type="ARBA" id="ARBA00043873"/>
    </source>
</evidence>
<comment type="function">
    <text evidence="9">Acts as a component of the peripheral membrane COG complex that is involved in intra-Golgi protein trafficking. COG is located at the cis-Golgi, and regulates tethering of retrograde intra-Golgi vesicles and possibly a number of other membrane trafficking events.</text>
</comment>
<gene>
    <name evidence="15" type="ORF">JAAARDRAFT_70472</name>
</gene>
<dbReference type="InterPro" id="IPR048369">
    <property type="entry name" value="COG6_C"/>
</dbReference>
<dbReference type="Proteomes" id="UP000027265">
    <property type="component" value="Unassembled WGS sequence"/>
</dbReference>
<evidence type="ECO:0000259" key="14">
    <source>
        <dbReference type="Pfam" id="PF20653"/>
    </source>
</evidence>
<feature type="coiled-coil region" evidence="11">
    <location>
        <begin position="144"/>
        <end position="185"/>
    </location>
</feature>
<dbReference type="PANTHER" id="PTHR21506">
    <property type="entry name" value="COMPONENT OF OLIGOMERIC GOLGI COMPLEX 6"/>
    <property type="match status" value="1"/>
</dbReference>
<evidence type="ECO:0000259" key="13">
    <source>
        <dbReference type="Pfam" id="PF06419"/>
    </source>
</evidence>
<evidence type="ECO:0000256" key="1">
    <source>
        <dbReference type="ARBA" id="ARBA00004395"/>
    </source>
</evidence>
<organism evidence="15 16">
    <name type="scientific">Jaapia argillacea MUCL 33604</name>
    <dbReference type="NCBI Taxonomy" id="933084"/>
    <lineage>
        <taxon>Eukaryota</taxon>
        <taxon>Fungi</taxon>
        <taxon>Dikarya</taxon>
        <taxon>Basidiomycota</taxon>
        <taxon>Agaricomycotina</taxon>
        <taxon>Agaricomycetes</taxon>
        <taxon>Agaricomycetidae</taxon>
        <taxon>Jaapiales</taxon>
        <taxon>Jaapiaceae</taxon>
        <taxon>Jaapia</taxon>
    </lineage>
</organism>
<protein>
    <recommendedName>
        <fullName evidence="3 10">Conserved oligomeric Golgi complex subunit 6</fullName>
        <shortName evidence="10">COG complex subunit 6</shortName>
    </recommendedName>
    <alternativeName>
        <fullName evidence="8 10">Component of oligomeric Golgi complex 6</fullName>
    </alternativeName>
</protein>
<comment type="subunit">
    <text evidence="10">Component of the conserved oligomeric Golgi complex.</text>
</comment>
<evidence type="ECO:0000256" key="8">
    <source>
        <dbReference type="ARBA" id="ARBA00031348"/>
    </source>
</evidence>
<dbReference type="Pfam" id="PF20653">
    <property type="entry name" value="COG6_C"/>
    <property type="match status" value="1"/>
</dbReference>
<dbReference type="OrthoDB" id="272987at2759"/>
<evidence type="ECO:0000256" key="12">
    <source>
        <dbReference type="SAM" id="MobiDB-lite"/>
    </source>
</evidence>
<evidence type="ECO:0000256" key="5">
    <source>
        <dbReference type="ARBA" id="ARBA00022927"/>
    </source>
</evidence>
<comment type="subcellular location">
    <subcellularLocation>
        <location evidence="1 10">Golgi apparatus membrane</location>
        <topology evidence="1 10">Peripheral membrane protein</topology>
    </subcellularLocation>
</comment>
<keyword evidence="7 10" id="KW-0472">Membrane</keyword>
<feature type="compositionally biased region" description="Acidic residues" evidence="12">
    <location>
        <begin position="72"/>
        <end position="84"/>
    </location>
</feature>
<feature type="region of interest" description="Disordered" evidence="12">
    <location>
        <begin position="1"/>
        <end position="31"/>
    </location>
</feature>
<feature type="domain" description="Conserved Oligomeric Golgi complex subunit 6 C-terminal" evidence="14">
    <location>
        <begin position="252"/>
        <end position="754"/>
    </location>
</feature>
<dbReference type="GO" id="GO:0000139">
    <property type="term" value="C:Golgi membrane"/>
    <property type="evidence" value="ECO:0007669"/>
    <property type="project" value="UniProtKB-SubCell"/>
</dbReference>
<feature type="region of interest" description="Disordered" evidence="12">
    <location>
        <begin position="65"/>
        <end position="96"/>
    </location>
</feature>
<keyword evidence="5 10" id="KW-0653">Protein transport</keyword>
<dbReference type="SMART" id="SM01087">
    <property type="entry name" value="COG6"/>
    <property type="match status" value="1"/>
</dbReference>
<comment type="function">
    <text evidence="10">Acts as component of the peripheral membrane COG complex that is involved in intra-Golgi protein trafficking. COG is located at the cis-Golgi, and regulates tethering of retrograde intra-Golgi vesicles and possibly a number of other membrane trafficking events.</text>
</comment>
<dbReference type="FunCoup" id="A0A067PZU3">
    <property type="interactions" value="267"/>
</dbReference>